<feature type="binding site" evidence="5">
    <location>
        <position position="57"/>
    </location>
    <ligand>
        <name>ATP</name>
        <dbReference type="ChEBI" id="CHEBI:30616"/>
    </ligand>
</feature>
<evidence type="ECO:0000313" key="8">
    <source>
        <dbReference type="Proteomes" id="UP001626550"/>
    </source>
</evidence>
<feature type="domain" description="Protein kinase" evidence="6">
    <location>
        <begin position="28"/>
        <end position="94"/>
    </location>
</feature>
<dbReference type="InterPro" id="IPR000719">
    <property type="entry name" value="Prot_kinase_dom"/>
</dbReference>
<dbReference type="GO" id="GO:0004674">
    <property type="term" value="F:protein serine/threonine kinase activity"/>
    <property type="evidence" value="ECO:0007669"/>
    <property type="project" value="UniProtKB-EC"/>
</dbReference>
<dbReference type="Gene3D" id="3.30.200.20">
    <property type="entry name" value="Phosphorylase Kinase, domain 1"/>
    <property type="match status" value="1"/>
</dbReference>
<comment type="caution">
    <text evidence="7">The sequence shown here is derived from an EMBL/GenBank/DDBJ whole genome shotgun (WGS) entry which is preliminary data.</text>
</comment>
<evidence type="ECO:0000256" key="1">
    <source>
        <dbReference type="ARBA" id="ARBA00008874"/>
    </source>
</evidence>
<evidence type="ECO:0000256" key="2">
    <source>
        <dbReference type="ARBA" id="ARBA00012513"/>
    </source>
</evidence>
<comment type="similarity">
    <text evidence="1">Belongs to the protein kinase superfamily. STE Ser/Thr protein kinase family. STE20 subfamily.</text>
</comment>
<evidence type="ECO:0000256" key="3">
    <source>
        <dbReference type="ARBA" id="ARBA00022741"/>
    </source>
</evidence>
<dbReference type="GO" id="GO:0005524">
    <property type="term" value="F:ATP binding"/>
    <property type="evidence" value="ECO:0007669"/>
    <property type="project" value="UniProtKB-UniRule"/>
</dbReference>
<gene>
    <name evidence="7" type="primary">MAP4K3_1</name>
    <name evidence="7" type="ORF">Ciccas_006290</name>
</gene>
<organism evidence="7 8">
    <name type="scientific">Cichlidogyrus casuarinus</name>
    <dbReference type="NCBI Taxonomy" id="1844966"/>
    <lineage>
        <taxon>Eukaryota</taxon>
        <taxon>Metazoa</taxon>
        <taxon>Spiralia</taxon>
        <taxon>Lophotrochozoa</taxon>
        <taxon>Platyhelminthes</taxon>
        <taxon>Monogenea</taxon>
        <taxon>Monopisthocotylea</taxon>
        <taxon>Dactylogyridea</taxon>
        <taxon>Ancyrocephalidae</taxon>
        <taxon>Cichlidogyrus</taxon>
    </lineage>
</organism>
<dbReference type="PROSITE" id="PS00107">
    <property type="entry name" value="PROTEIN_KINASE_ATP"/>
    <property type="match status" value="1"/>
</dbReference>
<dbReference type="EMBL" id="JBJKFK010000833">
    <property type="protein sequence ID" value="KAL3315077.1"/>
    <property type="molecule type" value="Genomic_DNA"/>
</dbReference>
<dbReference type="AlphaFoldDB" id="A0ABD2Q669"/>
<accession>A0ABD2Q669</accession>
<protein>
    <recommendedName>
        <fullName evidence="2">non-specific serine/threonine protein kinase</fullName>
        <ecNumber evidence="2">2.7.11.1</ecNumber>
    </recommendedName>
</protein>
<dbReference type="InterPro" id="IPR011009">
    <property type="entry name" value="Kinase-like_dom_sf"/>
</dbReference>
<keyword evidence="8" id="KW-1185">Reference proteome</keyword>
<sequence length="94" mass="10893">MTARNEICEAHLEHIREVVNKKDPKEEYKLLSSIGTGTYGEVYKAIRLKTKELSAVKIIKIVPKDDVLAILEEIQTLKECRHPNIVEFYGSYFR</sequence>
<dbReference type="PANTHER" id="PTHR48012">
    <property type="entry name" value="STERILE20-LIKE KINASE, ISOFORM B-RELATED"/>
    <property type="match status" value="1"/>
</dbReference>
<dbReference type="PANTHER" id="PTHR48012:SF18">
    <property type="entry name" value="HAPPYHOUR, ISOFORM A"/>
    <property type="match status" value="1"/>
</dbReference>
<dbReference type="EC" id="2.7.11.1" evidence="2"/>
<keyword evidence="4 5" id="KW-0067">ATP-binding</keyword>
<dbReference type="InterPro" id="IPR050629">
    <property type="entry name" value="STE20/SPS1-PAK"/>
</dbReference>
<dbReference type="Proteomes" id="UP001626550">
    <property type="component" value="Unassembled WGS sequence"/>
</dbReference>
<dbReference type="Pfam" id="PF00069">
    <property type="entry name" value="Pkinase"/>
    <property type="match status" value="1"/>
</dbReference>
<keyword evidence="7" id="KW-0808">Transferase</keyword>
<evidence type="ECO:0000313" key="7">
    <source>
        <dbReference type="EMBL" id="KAL3315077.1"/>
    </source>
</evidence>
<dbReference type="PROSITE" id="PS50011">
    <property type="entry name" value="PROTEIN_KINASE_DOM"/>
    <property type="match status" value="1"/>
</dbReference>
<evidence type="ECO:0000256" key="4">
    <source>
        <dbReference type="ARBA" id="ARBA00022840"/>
    </source>
</evidence>
<name>A0ABD2Q669_9PLAT</name>
<keyword evidence="3 5" id="KW-0547">Nucleotide-binding</keyword>
<dbReference type="SUPFAM" id="SSF56112">
    <property type="entry name" value="Protein kinase-like (PK-like)"/>
    <property type="match status" value="1"/>
</dbReference>
<evidence type="ECO:0000256" key="5">
    <source>
        <dbReference type="PROSITE-ProRule" id="PRU10141"/>
    </source>
</evidence>
<reference evidence="7 8" key="1">
    <citation type="submission" date="2024-11" db="EMBL/GenBank/DDBJ databases">
        <title>Adaptive evolution of stress response genes in parasites aligns with host niche diversity.</title>
        <authorList>
            <person name="Hahn C."/>
            <person name="Resl P."/>
        </authorList>
    </citation>
    <scope>NUCLEOTIDE SEQUENCE [LARGE SCALE GENOMIC DNA]</scope>
    <source>
        <strain evidence="7">EGGRZ-B1_66</strain>
        <tissue evidence="7">Body</tissue>
    </source>
</reference>
<proteinExistence type="inferred from homology"/>
<evidence type="ECO:0000259" key="6">
    <source>
        <dbReference type="PROSITE" id="PS50011"/>
    </source>
</evidence>
<keyword evidence="7" id="KW-0418">Kinase</keyword>
<dbReference type="InterPro" id="IPR017441">
    <property type="entry name" value="Protein_kinase_ATP_BS"/>
</dbReference>